<reference evidence="1 2" key="1">
    <citation type="journal article" date="2015" name="Nature">
        <title>rRNA introns, odd ribosomes, and small enigmatic genomes across a large radiation of phyla.</title>
        <authorList>
            <person name="Brown C.T."/>
            <person name="Hug L.A."/>
            <person name="Thomas B.C."/>
            <person name="Sharon I."/>
            <person name="Castelle C.J."/>
            <person name="Singh A."/>
            <person name="Wilkins M.J."/>
            <person name="Williams K.H."/>
            <person name="Banfield J.F."/>
        </authorList>
    </citation>
    <scope>NUCLEOTIDE SEQUENCE [LARGE SCALE GENOMIC DNA]</scope>
</reference>
<dbReference type="AlphaFoldDB" id="A0A0G1WNU9"/>
<dbReference type="EMBL" id="LCQQ01000032">
    <property type="protein sequence ID" value="KKW20471.1"/>
    <property type="molecule type" value="Genomic_DNA"/>
</dbReference>
<sequence>MTSFLGPGSPLRSVAVAGLPAGVEHLPLGKGLDIQASEPFLRLYFLHCVHLLSTSV</sequence>
<evidence type="ECO:0000313" key="2">
    <source>
        <dbReference type="Proteomes" id="UP000034201"/>
    </source>
</evidence>
<evidence type="ECO:0000313" key="1">
    <source>
        <dbReference type="EMBL" id="KKW20471.1"/>
    </source>
</evidence>
<accession>A0A0G1WNU9</accession>
<proteinExistence type="predicted"/>
<protein>
    <submittedName>
        <fullName evidence="1">Uncharacterized protein</fullName>
    </submittedName>
</protein>
<organism evidence="1 2">
    <name type="scientific">Candidatus Adlerbacteria bacterium GW2011_GWC1_50_9</name>
    <dbReference type="NCBI Taxonomy" id="1618608"/>
    <lineage>
        <taxon>Bacteria</taxon>
        <taxon>Candidatus Adleribacteriota</taxon>
    </lineage>
</organism>
<name>A0A0G1WNU9_9BACT</name>
<gene>
    <name evidence="1" type="ORF">UY61_C0032G0005</name>
</gene>
<comment type="caution">
    <text evidence="1">The sequence shown here is derived from an EMBL/GenBank/DDBJ whole genome shotgun (WGS) entry which is preliminary data.</text>
</comment>
<dbReference type="Proteomes" id="UP000034201">
    <property type="component" value="Unassembled WGS sequence"/>
</dbReference>